<name>A0A6J3MEQ5_9PEZI</name>
<accession>A0A6J3MEQ5</accession>
<evidence type="ECO:0000256" key="1">
    <source>
        <dbReference type="SAM" id="Coils"/>
    </source>
</evidence>
<protein>
    <submittedName>
        <fullName evidence="4">Uncharacterized protein</fullName>
    </submittedName>
</protein>
<feature type="region of interest" description="Disordered" evidence="2">
    <location>
        <begin position="57"/>
        <end position="89"/>
    </location>
</feature>
<evidence type="ECO:0000313" key="4">
    <source>
        <dbReference type="RefSeq" id="XP_033463135.1"/>
    </source>
</evidence>
<feature type="compositionally biased region" description="Polar residues" evidence="2">
    <location>
        <begin position="199"/>
        <end position="216"/>
    </location>
</feature>
<dbReference type="Proteomes" id="UP000504637">
    <property type="component" value="Unplaced"/>
</dbReference>
<reference evidence="4" key="3">
    <citation type="submission" date="2025-08" db="UniProtKB">
        <authorList>
            <consortium name="RefSeq"/>
        </authorList>
    </citation>
    <scope>IDENTIFICATION</scope>
    <source>
        <strain evidence="4">CBS 342.82</strain>
    </source>
</reference>
<feature type="region of interest" description="Disordered" evidence="2">
    <location>
        <begin position="1"/>
        <end position="45"/>
    </location>
</feature>
<feature type="region of interest" description="Disordered" evidence="2">
    <location>
        <begin position="199"/>
        <end position="261"/>
    </location>
</feature>
<reference evidence="4" key="1">
    <citation type="submission" date="2020-01" db="EMBL/GenBank/DDBJ databases">
        <authorList>
            <consortium name="DOE Joint Genome Institute"/>
            <person name="Haridas S."/>
            <person name="Albert R."/>
            <person name="Binder M."/>
            <person name="Bloem J."/>
            <person name="Labutti K."/>
            <person name="Salamov A."/>
            <person name="Andreopoulos B."/>
            <person name="Baker S.E."/>
            <person name="Barry K."/>
            <person name="Bills G."/>
            <person name="Bluhm B.H."/>
            <person name="Cannon C."/>
            <person name="Castanera R."/>
            <person name="Culley D.E."/>
            <person name="Daum C."/>
            <person name="Ezra D."/>
            <person name="Gonzalez J.B."/>
            <person name="Henrissat B."/>
            <person name="Kuo A."/>
            <person name="Liang C."/>
            <person name="Lipzen A."/>
            <person name="Lutzoni F."/>
            <person name="Magnuson J."/>
            <person name="Mondo S."/>
            <person name="Nolan M."/>
            <person name="Ohm R."/>
            <person name="Pangilinan J."/>
            <person name="Park H.-J."/>
            <person name="Ramirez L."/>
            <person name="Alfaro M."/>
            <person name="Sun H."/>
            <person name="Tritt A."/>
            <person name="Yoshinaga Y."/>
            <person name="Zwiers L.-H."/>
            <person name="Turgeon B.G."/>
            <person name="Goodwin S.B."/>
            <person name="Spatafora J.W."/>
            <person name="Crous P.W."/>
            <person name="Grigoriev I.V."/>
        </authorList>
    </citation>
    <scope>NUCLEOTIDE SEQUENCE</scope>
    <source>
        <strain evidence="4">CBS 342.82</strain>
    </source>
</reference>
<dbReference type="AlphaFoldDB" id="A0A6J3MEQ5"/>
<sequence length="353" mass="37913">MPSPPGINTRESLSENIQLQTQSPYHTAGFAPDPRSASPVAPEYSPITPKVQPVLPATAFIPPPENGGNFTFSMAESNGGDQHPKPIQAVLPAQPPAIPKAEYIPQPPTRPFSSADATDAMALRAAISTLQFQRQKAQNDMQELARIKQMALDDPERFKKELAAGRLKEERHTIGNMQSILDDLDNGDDDDEVVFELRSVNNKSEGGEQTSKTSAGMSDLQLPPQDGSLLPQDSVMADGSAAEKDASESKDASQPFPRIPGAQNVVRMPCVNWDKYGIVGEPLERMHNQQRRWPGTTGGSGQDRGREHAVAAPYSPFLDRIEPPPAPAAPGAESRKDSAAVSPTALRAQSGSS</sequence>
<feature type="compositionally biased region" description="Polar residues" evidence="2">
    <location>
        <begin position="68"/>
        <end position="80"/>
    </location>
</feature>
<feature type="compositionally biased region" description="Basic and acidic residues" evidence="2">
    <location>
        <begin position="241"/>
        <end position="251"/>
    </location>
</feature>
<keyword evidence="3" id="KW-1185">Reference proteome</keyword>
<dbReference type="RefSeq" id="XP_033463135.1">
    <property type="nucleotide sequence ID" value="XM_033606739.1"/>
</dbReference>
<dbReference type="GeneID" id="54364539"/>
<evidence type="ECO:0000313" key="3">
    <source>
        <dbReference type="Proteomes" id="UP000504637"/>
    </source>
</evidence>
<dbReference type="PANTHER" id="PTHR22705">
    <property type="entry name" value="ZINC FINGER, ZZ DOMAIN CONTAINING 3"/>
    <property type="match status" value="1"/>
</dbReference>
<evidence type="ECO:0000256" key="2">
    <source>
        <dbReference type="SAM" id="MobiDB-lite"/>
    </source>
</evidence>
<dbReference type="PANTHER" id="PTHR22705:SF0">
    <property type="entry name" value="ZZ-TYPE ZINC FINGER-CONTAINING PROTEIN 3"/>
    <property type="match status" value="1"/>
</dbReference>
<proteinExistence type="predicted"/>
<reference evidence="4" key="2">
    <citation type="submission" date="2020-04" db="EMBL/GenBank/DDBJ databases">
        <authorList>
            <consortium name="NCBI Genome Project"/>
        </authorList>
    </citation>
    <scope>NUCLEOTIDE SEQUENCE</scope>
    <source>
        <strain evidence="4">CBS 342.82</strain>
    </source>
</reference>
<feature type="compositionally biased region" description="Polar residues" evidence="2">
    <location>
        <begin position="9"/>
        <end position="25"/>
    </location>
</feature>
<feature type="region of interest" description="Disordered" evidence="2">
    <location>
        <begin position="287"/>
        <end position="353"/>
    </location>
</feature>
<organism evidence="4">
    <name type="scientific">Dissoconium aciculare CBS 342.82</name>
    <dbReference type="NCBI Taxonomy" id="1314786"/>
    <lineage>
        <taxon>Eukaryota</taxon>
        <taxon>Fungi</taxon>
        <taxon>Dikarya</taxon>
        <taxon>Ascomycota</taxon>
        <taxon>Pezizomycotina</taxon>
        <taxon>Dothideomycetes</taxon>
        <taxon>Dothideomycetidae</taxon>
        <taxon>Mycosphaerellales</taxon>
        <taxon>Dissoconiaceae</taxon>
        <taxon>Dissoconium</taxon>
    </lineage>
</organism>
<dbReference type="OrthoDB" id="20473at2759"/>
<dbReference type="InterPro" id="IPR037830">
    <property type="entry name" value="ZZZ3"/>
</dbReference>
<feature type="coiled-coil region" evidence="1">
    <location>
        <begin position="127"/>
        <end position="154"/>
    </location>
</feature>
<keyword evidence="1" id="KW-0175">Coiled coil</keyword>
<gene>
    <name evidence="4" type="ORF">K489DRAFT_392436</name>
</gene>